<dbReference type="GO" id="GO:0005770">
    <property type="term" value="C:late endosome"/>
    <property type="evidence" value="ECO:0007669"/>
    <property type="project" value="TreeGrafter"/>
</dbReference>
<dbReference type="InterPro" id="IPR036179">
    <property type="entry name" value="Ig-like_dom_sf"/>
</dbReference>
<evidence type="ECO:0000313" key="2">
    <source>
        <dbReference type="EMBL" id="POI19791.1"/>
    </source>
</evidence>
<dbReference type="InterPro" id="IPR003599">
    <property type="entry name" value="Ig_sub"/>
</dbReference>
<dbReference type="GO" id="GO:0005769">
    <property type="term" value="C:early endosome"/>
    <property type="evidence" value="ECO:0007669"/>
    <property type="project" value="TreeGrafter"/>
</dbReference>
<dbReference type="PROSITE" id="PS50835">
    <property type="entry name" value="IG_LIKE"/>
    <property type="match status" value="2"/>
</dbReference>
<dbReference type="Pfam" id="PF07679">
    <property type="entry name" value="I-set"/>
    <property type="match status" value="1"/>
</dbReference>
<protein>
    <recommendedName>
        <fullName evidence="1">Ig-like domain-containing protein</fullName>
    </recommendedName>
</protein>
<organism evidence="2 3">
    <name type="scientific">Bambusicola thoracicus</name>
    <name type="common">Chinese bamboo-partridge</name>
    <name type="synonym">Perdix thoracica</name>
    <dbReference type="NCBI Taxonomy" id="9083"/>
    <lineage>
        <taxon>Eukaryota</taxon>
        <taxon>Metazoa</taxon>
        <taxon>Chordata</taxon>
        <taxon>Craniata</taxon>
        <taxon>Vertebrata</taxon>
        <taxon>Euteleostomi</taxon>
        <taxon>Archelosauria</taxon>
        <taxon>Archosauria</taxon>
        <taxon>Dinosauria</taxon>
        <taxon>Saurischia</taxon>
        <taxon>Theropoda</taxon>
        <taxon>Coelurosauria</taxon>
        <taxon>Aves</taxon>
        <taxon>Neognathae</taxon>
        <taxon>Galloanserae</taxon>
        <taxon>Galliformes</taxon>
        <taxon>Phasianidae</taxon>
        <taxon>Perdicinae</taxon>
        <taxon>Bambusicola</taxon>
    </lineage>
</organism>
<gene>
    <name evidence="2" type="ORF">CIB84_016464</name>
</gene>
<dbReference type="PANTHER" id="PTHR47243:SF1">
    <property type="entry name" value="SIALOADHESIN"/>
    <property type="match status" value="1"/>
</dbReference>
<comment type="caution">
    <text evidence="2">The sequence shown here is derived from an EMBL/GenBank/DDBJ whole genome shotgun (WGS) entry which is preliminary data.</text>
</comment>
<dbReference type="Proteomes" id="UP000237246">
    <property type="component" value="Unassembled WGS sequence"/>
</dbReference>
<accession>A0A2P4S6Q1</accession>
<evidence type="ECO:0000313" key="3">
    <source>
        <dbReference type="Proteomes" id="UP000237246"/>
    </source>
</evidence>
<feature type="domain" description="Ig-like" evidence="1">
    <location>
        <begin position="221"/>
        <end position="302"/>
    </location>
</feature>
<sequence length="306" mass="31738">MECLGSGLGGSPKITEPRNALAARVVLSPSPRVLEGRAANLTCRVSSDSGTPPNVTWYRNGQQLPAGPTTALLLPRVTAGDAGLYHCTAVSGSSSRSSTAVLLDVLLSPCSICAVSPADPPRDPRLTAFLETQRGRLAIFQASVASNPPAELALHHGERLVASSSAVGLSPDPRVSVAAAPNALRVEVREVTPGDEGDYRLTATNALGTAVQRLFLRVQAARVLVEPSAEVREGMDVSLRCDVPGGPRPGTAFSWYKDGVPVPDGADSVMELPRIASTATGSYHCKAHGHNGSDSSVSPAVALRVL</sequence>
<dbReference type="Gene3D" id="2.60.40.10">
    <property type="entry name" value="Immunoglobulins"/>
    <property type="match status" value="3"/>
</dbReference>
<keyword evidence="3" id="KW-1185">Reference proteome</keyword>
<proteinExistence type="predicted"/>
<dbReference type="OrthoDB" id="9115220at2759"/>
<dbReference type="AlphaFoldDB" id="A0A2P4S6Q1"/>
<feature type="domain" description="Ig-like" evidence="1">
    <location>
        <begin position="12"/>
        <end position="103"/>
    </location>
</feature>
<dbReference type="PANTHER" id="PTHR47243">
    <property type="entry name" value="SIALOADHESIN"/>
    <property type="match status" value="1"/>
</dbReference>
<feature type="non-terminal residue" evidence="2">
    <location>
        <position position="306"/>
    </location>
</feature>
<dbReference type="InterPro" id="IPR007110">
    <property type="entry name" value="Ig-like_dom"/>
</dbReference>
<dbReference type="GO" id="GO:0075512">
    <property type="term" value="P:clathrin-dependent endocytosis of virus by host cell"/>
    <property type="evidence" value="ECO:0007669"/>
    <property type="project" value="TreeGrafter"/>
</dbReference>
<reference evidence="2 3" key="1">
    <citation type="submission" date="2018-01" db="EMBL/GenBank/DDBJ databases">
        <title>Comparison of the Chinese Bamboo Partridge and Red Junglefowl genome sequences highlights the importance of demography in genome evolution.</title>
        <authorList>
            <person name="Tiley G.P."/>
            <person name="Kimball R.T."/>
            <person name="Braun E.L."/>
            <person name="Burleigh J.G."/>
        </authorList>
    </citation>
    <scope>NUCLEOTIDE SEQUENCE [LARGE SCALE GENOMIC DNA]</scope>
    <source>
        <strain evidence="2">RTK389</strain>
        <tissue evidence="2">Blood</tissue>
    </source>
</reference>
<evidence type="ECO:0000259" key="1">
    <source>
        <dbReference type="PROSITE" id="PS50835"/>
    </source>
</evidence>
<dbReference type="InterPro" id="IPR003598">
    <property type="entry name" value="Ig_sub2"/>
</dbReference>
<dbReference type="SMART" id="SM00408">
    <property type="entry name" value="IGc2"/>
    <property type="match status" value="3"/>
</dbReference>
<dbReference type="GO" id="GO:0046790">
    <property type="term" value="F:virion binding"/>
    <property type="evidence" value="ECO:0007669"/>
    <property type="project" value="TreeGrafter"/>
</dbReference>
<dbReference type="SMART" id="SM00409">
    <property type="entry name" value="IG"/>
    <property type="match status" value="3"/>
</dbReference>
<dbReference type="InterPro" id="IPR013098">
    <property type="entry name" value="Ig_I-set"/>
</dbReference>
<name>A0A2P4S6Q1_BAMTH</name>
<dbReference type="Pfam" id="PF13895">
    <property type="entry name" value="Ig_2"/>
    <property type="match status" value="2"/>
</dbReference>
<dbReference type="CDD" id="cd00096">
    <property type="entry name" value="Ig"/>
    <property type="match status" value="1"/>
</dbReference>
<dbReference type="InterPro" id="IPR013783">
    <property type="entry name" value="Ig-like_fold"/>
</dbReference>
<dbReference type="SUPFAM" id="SSF48726">
    <property type="entry name" value="Immunoglobulin"/>
    <property type="match status" value="3"/>
</dbReference>
<dbReference type="EMBL" id="PPHD01094455">
    <property type="protein sequence ID" value="POI19791.1"/>
    <property type="molecule type" value="Genomic_DNA"/>
</dbReference>
<dbReference type="GO" id="GO:0005886">
    <property type="term" value="C:plasma membrane"/>
    <property type="evidence" value="ECO:0007669"/>
    <property type="project" value="TreeGrafter"/>
</dbReference>